<dbReference type="EMBL" id="LAZR01000513">
    <property type="protein sequence ID" value="KKN65922.1"/>
    <property type="molecule type" value="Genomic_DNA"/>
</dbReference>
<feature type="region of interest" description="Disordered" evidence="2">
    <location>
        <begin position="1"/>
        <end position="23"/>
    </location>
</feature>
<comment type="caution">
    <text evidence="3">The sequence shown here is derived from an EMBL/GenBank/DDBJ whole genome shotgun (WGS) entry which is preliminary data.</text>
</comment>
<dbReference type="AlphaFoldDB" id="A0A0F9STG9"/>
<gene>
    <name evidence="3" type="ORF">LCGC14_0476250</name>
</gene>
<sequence>MGDRDKKVPSTSSLGKVKREKSEEVKIFDRRIIVWVKEFESGSQRTGSFFADKNKMWLTKNNSELRKMIQRLEEEVKKKDKY</sequence>
<proteinExistence type="predicted"/>
<protein>
    <submittedName>
        <fullName evidence="3">Uncharacterized protein</fullName>
    </submittedName>
</protein>
<evidence type="ECO:0000313" key="3">
    <source>
        <dbReference type="EMBL" id="KKN65922.1"/>
    </source>
</evidence>
<feature type="coiled-coil region" evidence="1">
    <location>
        <begin position="55"/>
        <end position="82"/>
    </location>
</feature>
<keyword evidence="1" id="KW-0175">Coiled coil</keyword>
<name>A0A0F9STG9_9ZZZZ</name>
<evidence type="ECO:0000256" key="1">
    <source>
        <dbReference type="SAM" id="Coils"/>
    </source>
</evidence>
<reference evidence="3" key="1">
    <citation type="journal article" date="2015" name="Nature">
        <title>Complex archaea that bridge the gap between prokaryotes and eukaryotes.</title>
        <authorList>
            <person name="Spang A."/>
            <person name="Saw J.H."/>
            <person name="Jorgensen S.L."/>
            <person name="Zaremba-Niedzwiedzka K."/>
            <person name="Martijn J."/>
            <person name="Lind A.E."/>
            <person name="van Eijk R."/>
            <person name="Schleper C."/>
            <person name="Guy L."/>
            <person name="Ettema T.J."/>
        </authorList>
    </citation>
    <scope>NUCLEOTIDE SEQUENCE</scope>
</reference>
<evidence type="ECO:0000256" key="2">
    <source>
        <dbReference type="SAM" id="MobiDB-lite"/>
    </source>
</evidence>
<accession>A0A0F9STG9</accession>
<organism evidence="3">
    <name type="scientific">marine sediment metagenome</name>
    <dbReference type="NCBI Taxonomy" id="412755"/>
    <lineage>
        <taxon>unclassified sequences</taxon>
        <taxon>metagenomes</taxon>
        <taxon>ecological metagenomes</taxon>
    </lineage>
</organism>